<keyword evidence="2 7" id="KW-0812">Transmembrane</keyword>
<reference evidence="9 10" key="1">
    <citation type="journal article" date="2016" name="Nat. Commun.">
        <title>Ectomycorrhizal ecology is imprinted in the genome of the dominant symbiotic fungus Cenococcum geophilum.</title>
        <authorList>
            <consortium name="DOE Joint Genome Institute"/>
            <person name="Peter M."/>
            <person name="Kohler A."/>
            <person name="Ohm R.A."/>
            <person name="Kuo A."/>
            <person name="Krutzmann J."/>
            <person name="Morin E."/>
            <person name="Arend M."/>
            <person name="Barry K.W."/>
            <person name="Binder M."/>
            <person name="Choi C."/>
            <person name="Clum A."/>
            <person name="Copeland A."/>
            <person name="Grisel N."/>
            <person name="Haridas S."/>
            <person name="Kipfer T."/>
            <person name="LaButti K."/>
            <person name="Lindquist E."/>
            <person name="Lipzen A."/>
            <person name="Maire R."/>
            <person name="Meier B."/>
            <person name="Mihaltcheva S."/>
            <person name="Molinier V."/>
            <person name="Murat C."/>
            <person name="Poggeler S."/>
            <person name="Quandt C.A."/>
            <person name="Sperisen C."/>
            <person name="Tritt A."/>
            <person name="Tisserant E."/>
            <person name="Crous P.W."/>
            <person name="Henrissat B."/>
            <person name="Nehls U."/>
            <person name="Egli S."/>
            <person name="Spatafora J.W."/>
            <person name="Grigoriev I.V."/>
            <person name="Martin F.M."/>
        </authorList>
    </citation>
    <scope>NUCLEOTIDE SEQUENCE [LARGE SCALE GENOMIC DNA]</scope>
    <source>
        <strain evidence="9 10">CBS 207.34</strain>
    </source>
</reference>
<feature type="transmembrane region" description="Helical" evidence="7">
    <location>
        <begin position="52"/>
        <end position="74"/>
    </location>
</feature>
<proteinExistence type="inferred from homology"/>
<evidence type="ECO:0000256" key="5">
    <source>
        <dbReference type="ARBA" id="ARBA00038359"/>
    </source>
</evidence>
<gene>
    <name evidence="9" type="ORF">AOQ84DRAFT_370777</name>
</gene>
<keyword evidence="10" id="KW-1185">Reference proteome</keyword>
<dbReference type="Proteomes" id="UP000250140">
    <property type="component" value="Unassembled WGS sequence"/>
</dbReference>
<dbReference type="InterPro" id="IPR052337">
    <property type="entry name" value="SAT4-like"/>
</dbReference>
<accession>A0A8E2FEW7</accession>
<keyword evidence="3 7" id="KW-1133">Transmembrane helix</keyword>
<dbReference type="InterPro" id="IPR049326">
    <property type="entry name" value="Rhodopsin_dom_fungi"/>
</dbReference>
<organism evidence="9 10">
    <name type="scientific">Glonium stellatum</name>
    <dbReference type="NCBI Taxonomy" id="574774"/>
    <lineage>
        <taxon>Eukaryota</taxon>
        <taxon>Fungi</taxon>
        <taxon>Dikarya</taxon>
        <taxon>Ascomycota</taxon>
        <taxon>Pezizomycotina</taxon>
        <taxon>Dothideomycetes</taxon>
        <taxon>Pleosporomycetidae</taxon>
        <taxon>Gloniales</taxon>
        <taxon>Gloniaceae</taxon>
        <taxon>Glonium</taxon>
    </lineage>
</organism>
<feature type="transmembrane region" description="Helical" evidence="7">
    <location>
        <begin position="131"/>
        <end position="151"/>
    </location>
</feature>
<evidence type="ECO:0000256" key="7">
    <source>
        <dbReference type="SAM" id="Phobius"/>
    </source>
</evidence>
<feature type="transmembrane region" description="Helical" evidence="7">
    <location>
        <begin position="177"/>
        <end position="200"/>
    </location>
</feature>
<evidence type="ECO:0000256" key="6">
    <source>
        <dbReference type="SAM" id="MobiDB-lite"/>
    </source>
</evidence>
<feature type="transmembrane region" description="Helical" evidence="7">
    <location>
        <begin position="212"/>
        <end position="233"/>
    </location>
</feature>
<evidence type="ECO:0000256" key="1">
    <source>
        <dbReference type="ARBA" id="ARBA00004141"/>
    </source>
</evidence>
<dbReference type="OrthoDB" id="3934549at2759"/>
<feature type="region of interest" description="Disordered" evidence="6">
    <location>
        <begin position="314"/>
        <end position="336"/>
    </location>
</feature>
<dbReference type="PANTHER" id="PTHR33048">
    <property type="entry name" value="PTH11-LIKE INTEGRAL MEMBRANE PROTEIN (AFU_ORTHOLOGUE AFUA_5G11245)"/>
    <property type="match status" value="1"/>
</dbReference>
<dbReference type="GO" id="GO:0016020">
    <property type="term" value="C:membrane"/>
    <property type="evidence" value="ECO:0007669"/>
    <property type="project" value="UniProtKB-SubCell"/>
</dbReference>
<sequence length="336" mass="37843">MVAVRLVPAAPNISKGPKLLVVNTTMFAVAILLFIGRIYTRLRPVPRLGLDDYTLSVAVIFSIASWCLVIITIVKGFGRHVIYVSPSTLAEILELGFLVEPLWLWSVTLIKTSMACTLLRFKTTKVWQRSLCAIIFIQVITAISGNIARFIQCHPIRTFWDPTLINAKCWNPNQIQIAMYIHSGIFIGSDVILSLLPITFLRKLRIPLRERIILIFLMALGLFASVASIMRTILTKYYLSTDDVLWDMADLTMWSHLEEYVGIIAVCIPCLKSPFEKILRQAGIQTTKTDSEYNEDTVQLHIVDSGGVQLKKAPKQDRELEKGSTMPNQIDPLPTL</sequence>
<evidence type="ECO:0000256" key="4">
    <source>
        <dbReference type="ARBA" id="ARBA00023136"/>
    </source>
</evidence>
<evidence type="ECO:0000256" key="2">
    <source>
        <dbReference type="ARBA" id="ARBA00022692"/>
    </source>
</evidence>
<comment type="similarity">
    <text evidence="5">Belongs to the SAT4 family.</text>
</comment>
<protein>
    <recommendedName>
        <fullName evidence="8">Rhodopsin domain-containing protein</fullName>
    </recommendedName>
</protein>
<dbReference type="EMBL" id="KV748497">
    <property type="protein sequence ID" value="OCL14998.1"/>
    <property type="molecule type" value="Genomic_DNA"/>
</dbReference>
<dbReference type="AlphaFoldDB" id="A0A8E2FEW7"/>
<name>A0A8E2FEW7_9PEZI</name>
<evidence type="ECO:0000259" key="8">
    <source>
        <dbReference type="Pfam" id="PF20684"/>
    </source>
</evidence>
<keyword evidence="4 7" id="KW-0472">Membrane</keyword>
<evidence type="ECO:0000256" key="3">
    <source>
        <dbReference type="ARBA" id="ARBA00022989"/>
    </source>
</evidence>
<dbReference type="PANTHER" id="PTHR33048:SF129">
    <property type="entry name" value="INTEGRAL MEMBRANE PROTEIN-RELATED"/>
    <property type="match status" value="1"/>
</dbReference>
<dbReference type="Pfam" id="PF20684">
    <property type="entry name" value="Fung_rhodopsin"/>
    <property type="match status" value="1"/>
</dbReference>
<evidence type="ECO:0000313" key="10">
    <source>
        <dbReference type="Proteomes" id="UP000250140"/>
    </source>
</evidence>
<feature type="domain" description="Rhodopsin" evidence="8">
    <location>
        <begin position="37"/>
        <end position="276"/>
    </location>
</feature>
<comment type="subcellular location">
    <subcellularLocation>
        <location evidence="1">Membrane</location>
        <topology evidence="1">Multi-pass membrane protein</topology>
    </subcellularLocation>
</comment>
<evidence type="ECO:0000313" key="9">
    <source>
        <dbReference type="EMBL" id="OCL14998.1"/>
    </source>
</evidence>
<feature type="transmembrane region" description="Helical" evidence="7">
    <location>
        <begin position="20"/>
        <end position="40"/>
    </location>
</feature>